<dbReference type="KEGG" id="pef:A7E78_03725"/>
<feature type="binding site" evidence="7">
    <location>
        <begin position="214"/>
        <end position="215"/>
    </location>
    <ligand>
        <name>FMN</name>
        <dbReference type="ChEBI" id="CHEBI:58210"/>
    </ligand>
</feature>
<gene>
    <name evidence="9" type="ORF">A7E78_03725</name>
</gene>
<dbReference type="AlphaFoldDB" id="A0A1L3GT02"/>
<comment type="function">
    <text evidence="5">Catalyzes the synthesis of 5,6-dihydrouridine (D), a modified base found in the D-loop of most tRNAs, via the reduction of the C5-C6 double bond in target uridines.</text>
</comment>
<keyword evidence="4 5" id="KW-0560">Oxidoreductase</keyword>
<evidence type="ECO:0000256" key="7">
    <source>
        <dbReference type="PIRSR" id="PIRSR006621-2"/>
    </source>
</evidence>
<dbReference type="EMBL" id="CP015519">
    <property type="protein sequence ID" value="APG29015.1"/>
    <property type="molecule type" value="Genomic_DNA"/>
</dbReference>
<evidence type="ECO:0000256" key="1">
    <source>
        <dbReference type="ARBA" id="ARBA00022630"/>
    </source>
</evidence>
<dbReference type="EC" id="1.3.1.-" evidence="5"/>
<evidence type="ECO:0000313" key="9">
    <source>
        <dbReference type="EMBL" id="APG29015.1"/>
    </source>
</evidence>
<keyword evidence="3 5" id="KW-0819">tRNA processing</keyword>
<protein>
    <recommendedName>
        <fullName evidence="5">tRNA-dihydrouridine synthase</fullName>
        <ecNumber evidence="5">1.3.1.-</ecNumber>
    </recommendedName>
</protein>
<keyword evidence="7" id="KW-0547">Nucleotide-binding</keyword>
<name>A0A1L3GT02_9BACT</name>
<comment type="similarity">
    <text evidence="5">Belongs to the dus family.</text>
</comment>
<feature type="binding site" evidence="7">
    <location>
        <position position="159"/>
    </location>
    <ligand>
        <name>FMN</name>
        <dbReference type="ChEBI" id="CHEBI:58210"/>
    </ligand>
</feature>
<dbReference type="PANTHER" id="PTHR45846">
    <property type="entry name" value="TRNA-DIHYDROURIDINE(47) SYNTHASE [NAD(P)(+)]-LIKE"/>
    <property type="match status" value="1"/>
</dbReference>
<dbReference type="Proteomes" id="UP000182517">
    <property type="component" value="Chromosome"/>
</dbReference>
<evidence type="ECO:0000256" key="6">
    <source>
        <dbReference type="PIRSR" id="PIRSR006621-1"/>
    </source>
</evidence>
<dbReference type="InterPro" id="IPR001269">
    <property type="entry name" value="DUS_fam"/>
</dbReference>
<accession>A0A1L3GT02</accession>
<feature type="binding site" evidence="7">
    <location>
        <position position="61"/>
    </location>
    <ligand>
        <name>FMN</name>
        <dbReference type="ChEBI" id="CHEBI:58210"/>
    </ligand>
</feature>
<organism evidence="9 10">
    <name type="scientific">Syntrophotalea acetylenivorans</name>
    <dbReference type="NCBI Taxonomy" id="1842532"/>
    <lineage>
        <taxon>Bacteria</taxon>
        <taxon>Pseudomonadati</taxon>
        <taxon>Thermodesulfobacteriota</taxon>
        <taxon>Desulfuromonadia</taxon>
        <taxon>Desulfuromonadales</taxon>
        <taxon>Syntrophotaleaceae</taxon>
        <taxon>Syntrophotalea</taxon>
    </lineage>
</organism>
<sequence length="307" mass="33728">MLAPMQGLSNRGLRSLFIEWVRPDVVFSEFIRVAGGKRRNLRPTQIQDLAPHRRGVPLIAQLIGHQPDLLAEAAQALQDSGVGHINLNLGCPFGRTTSSAIGGELLNLPQQIPPLLAALRQVVTGSFSVKLRAGYDQPRQIFKLLPLFEDTGVDFLVLHPRTVVQKYSGAADHNITAEAVQHTRLPIIANGDITTVAQGQQLLEKTGIAGLMLGRGALADPMLFSRLRNEDSNVPTAIELRHNALYLLGKLLPNYRQRYCGQSQVLAKLRSLLPYLQEVGCESLCDALRGAKTLEAFEAQLKRMENP</sequence>
<evidence type="ECO:0000313" key="10">
    <source>
        <dbReference type="Proteomes" id="UP000182517"/>
    </source>
</evidence>
<keyword evidence="10" id="KW-1185">Reference proteome</keyword>
<keyword evidence="2 5" id="KW-0288">FMN</keyword>
<dbReference type="Pfam" id="PF01207">
    <property type="entry name" value="Dus"/>
    <property type="match status" value="1"/>
</dbReference>
<evidence type="ECO:0000256" key="3">
    <source>
        <dbReference type="ARBA" id="ARBA00022694"/>
    </source>
</evidence>
<proteinExistence type="inferred from homology"/>
<dbReference type="GO" id="GO:0017150">
    <property type="term" value="F:tRNA dihydrouridine synthase activity"/>
    <property type="evidence" value="ECO:0007669"/>
    <property type="project" value="InterPro"/>
</dbReference>
<dbReference type="GO" id="GO:0050660">
    <property type="term" value="F:flavin adenine dinucleotide binding"/>
    <property type="evidence" value="ECO:0007669"/>
    <property type="project" value="InterPro"/>
</dbReference>
<dbReference type="InterPro" id="IPR035587">
    <property type="entry name" value="DUS-like_FMN-bd"/>
</dbReference>
<evidence type="ECO:0000256" key="2">
    <source>
        <dbReference type="ARBA" id="ARBA00022643"/>
    </source>
</evidence>
<dbReference type="STRING" id="1842532.A7E78_03725"/>
<dbReference type="OrthoDB" id="9764501at2"/>
<dbReference type="InterPro" id="IPR013785">
    <property type="entry name" value="Aldolase_TIM"/>
</dbReference>
<dbReference type="PIRSF" id="PIRSF006621">
    <property type="entry name" value="Dus"/>
    <property type="match status" value="1"/>
</dbReference>
<dbReference type="SUPFAM" id="SSF51395">
    <property type="entry name" value="FMN-linked oxidoreductases"/>
    <property type="match status" value="1"/>
</dbReference>
<dbReference type="PANTHER" id="PTHR45846:SF1">
    <property type="entry name" value="TRNA-DIHYDROURIDINE(47) SYNTHASE [NAD(P)(+)]-LIKE"/>
    <property type="match status" value="1"/>
</dbReference>
<comment type="cofactor">
    <cofactor evidence="5 7">
        <name>FMN</name>
        <dbReference type="ChEBI" id="CHEBI:58210"/>
    </cofactor>
</comment>
<feature type="active site" description="Proton donor" evidence="6">
    <location>
        <position position="91"/>
    </location>
</feature>
<keyword evidence="1 5" id="KW-0285">Flavoprotein</keyword>
<feature type="binding site" evidence="7">
    <location>
        <position position="130"/>
    </location>
    <ligand>
        <name>FMN</name>
        <dbReference type="ChEBI" id="CHEBI:58210"/>
    </ligand>
</feature>
<evidence type="ECO:0000256" key="5">
    <source>
        <dbReference type="PIRNR" id="PIRNR006621"/>
    </source>
</evidence>
<dbReference type="Gene3D" id="3.20.20.70">
    <property type="entry name" value="Aldolase class I"/>
    <property type="match status" value="1"/>
</dbReference>
<reference evidence="9 10" key="1">
    <citation type="journal article" date="2017" name="Genome Announc.">
        <title>Complete Genome Sequences of Two Acetylene-Fermenting Pelobacter acetylenicus Strains.</title>
        <authorList>
            <person name="Sutton J.M."/>
            <person name="Baesman S.M."/>
            <person name="Fierst J.L."/>
            <person name="Poret-Peterson A.T."/>
            <person name="Oremland R.S."/>
            <person name="Dunlap D.S."/>
            <person name="Akob D.M."/>
        </authorList>
    </citation>
    <scope>NUCLEOTIDE SEQUENCE [LARGE SCALE GENOMIC DNA]</scope>
    <source>
        <strain evidence="9 10">SFB93</strain>
    </source>
</reference>
<evidence type="ECO:0000259" key="8">
    <source>
        <dbReference type="Pfam" id="PF01207"/>
    </source>
</evidence>
<evidence type="ECO:0000256" key="4">
    <source>
        <dbReference type="ARBA" id="ARBA00023002"/>
    </source>
</evidence>
<feature type="domain" description="DUS-like FMN-binding" evidence="8">
    <location>
        <begin position="1"/>
        <end position="278"/>
    </location>
</feature>
<dbReference type="GO" id="GO:0003723">
    <property type="term" value="F:RNA binding"/>
    <property type="evidence" value="ECO:0007669"/>
    <property type="project" value="TreeGrafter"/>
</dbReference>
<dbReference type="CDD" id="cd02801">
    <property type="entry name" value="DUS_like_FMN"/>
    <property type="match status" value="1"/>
</dbReference>